<organism evidence="2 3">
    <name type="scientific">Euphydryas editha</name>
    <name type="common">Edith's checkerspot</name>
    <dbReference type="NCBI Taxonomy" id="104508"/>
    <lineage>
        <taxon>Eukaryota</taxon>
        <taxon>Metazoa</taxon>
        <taxon>Ecdysozoa</taxon>
        <taxon>Arthropoda</taxon>
        <taxon>Hexapoda</taxon>
        <taxon>Insecta</taxon>
        <taxon>Pterygota</taxon>
        <taxon>Neoptera</taxon>
        <taxon>Endopterygota</taxon>
        <taxon>Lepidoptera</taxon>
        <taxon>Glossata</taxon>
        <taxon>Ditrysia</taxon>
        <taxon>Papilionoidea</taxon>
        <taxon>Nymphalidae</taxon>
        <taxon>Nymphalinae</taxon>
        <taxon>Euphydryas</taxon>
    </lineage>
</organism>
<comment type="caution">
    <text evidence="2">The sequence shown here is derived from an EMBL/GenBank/DDBJ whole genome shotgun (WGS) entry which is preliminary data.</text>
</comment>
<dbReference type="InterPro" id="IPR002156">
    <property type="entry name" value="RNaseH_domain"/>
</dbReference>
<dbReference type="Pfam" id="PF00075">
    <property type="entry name" value="RNase_H"/>
    <property type="match status" value="1"/>
</dbReference>
<feature type="domain" description="RNase H type-1" evidence="1">
    <location>
        <begin position="1"/>
        <end position="76"/>
    </location>
</feature>
<dbReference type="Gene3D" id="3.30.420.10">
    <property type="entry name" value="Ribonuclease H-like superfamily/Ribonuclease H"/>
    <property type="match status" value="1"/>
</dbReference>
<evidence type="ECO:0000313" key="3">
    <source>
        <dbReference type="Proteomes" id="UP001153954"/>
    </source>
</evidence>
<dbReference type="PROSITE" id="PS50879">
    <property type="entry name" value="RNASE_H_1"/>
    <property type="match status" value="1"/>
</dbReference>
<dbReference type="GO" id="GO:0003676">
    <property type="term" value="F:nucleic acid binding"/>
    <property type="evidence" value="ECO:0007669"/>
    <property type="project" value="InterPro"/>
</dbReference>
<reference evidence="2" key="1">
    <citation type="submission" date="2022-03" db="EMBL/GenBank/DDBJ databases">
        <authorList>
            <person name="Tunstrom K."/>
        </authorList>
    </citation>
    <scope>NUCLEOTIDE SEQUENCE</scope>
</reference>
<dbReference type="EMBL" id="CAKOGL010000011">
    <property type="protein sequence ID" value="CAH2092076.1"/>
    <property type="molecule type" value="Genomic_DNA"/>
</dbReference>
<evidence type="ECO:0000313" key="2">
    <source>
        <dbReference type="EMBL" id="CAH2092076.1"/>
    </source>
</evidence>
<sequence>MAADHLAGSVGIYSDSLSALQTLVNPKALFPLAVEARGFLRGALIQNKRVSLFWIKVHAGLDGNERADSLAKEATLKLKRAFDYDSCCVLFARRSRVAICKV</sequence>
<dbReference type="Proteomes" id="UP001153954">
    <property type="component" value="Unassembled WGS sequence"/>
</dbReference>
<dbReference type="AlphaFoldDB" id="A0AAU9U2B3"/>
<keyword evidence="3" id="KW-1185">Reference proteome</keyword>
<dbReference type="InterPro" id="IPR036397">
    <property type="entry name" value="RNaseH_sf"/>
</dbReference>
<evidence type="ECO:0000259" key="1">
    <source>
        <dbReference type="PROSITE" id="PS50879"/>
    </source>
</evidence>
<gene>
    <name evidence="2" type="ORF">EEDITHA_LOCUS7873</name>
</gene>
<dbReference type="GO" id="GO:0004523">
    <property type="term" value="F:RNA-DNA hybrid ribonuclease activity"/>
    <property type="evidence" value="ECO:0007669"/>
    <property type="project" value="InterPro"/>
</dbReference>
<proteinExistence type="predicted"/>
<name>A0AAU9U2B3_EUPED</name>
<protein>
    <recommendedName>
        <fullName evidence="1">RNase H type-1 domain-containing protein</fullName>
    </recommendedName>
</protein>
<dbReference type="InterPro" id="IPR012337">
    <property type="entry name" value="RNaseH-like_sf"/>
</dbReference>
<dbReference type="SUPFAM" id="SSF53098">
    <property type="entry name" value="Ribonuclease H-like"/>
    <property type="match status" value="1"/>
</dbReference>
<accession>A0AAU9U2B3</accession>